<evidence type="ECO:0000256" key="1">
    <source>
        <dbReference type="ARBA" id="ARBA00022679"/>
    </source>
</evidence>
<dbReference type="Gene3D" id="3.40.50.2000">
    <property type="entry name" value="Glycogen Phosphorylase B"/>
    <property type="match status" value="1"/>
</dbReference>
<proteinExistence type="predicted"/>
<name>A0ABY1A8T9_9LACO</name>
<keyword evidence="1" id="KW-0808">Transferase</keyword>
<dbReference type="InterPro" id="IPR001296">
    <property type="entry name" value="Glyco_trans_1"/>
</dbReference>
<accession>A0ABY1A8T9</accession>
<evidence type="ECO:0000313" key="4">
    <source>
        <dbReference type="Proteomes" id="UP000182089"/>
    </source>
</evidence>
<dbReference type="Proteomes" id="UP000182089">
    <property type="component" value="Unassembled WGS sequence"/>
</dbReference>
<evidence type="ECO:0000259" key="2">
    <source>
        <dbReference type="Pfam" id="PF00534"/>
    </source>
</evidence>
<dbReference type="PANTHER" id="PTHR46401">
    <property type="entry name" value="GLYCOSYLTRANSFERASE WBBK-RELATED"/>
    <property type="match status" value="1"/>
</dbReference>
<feature type="domain" description="Glycosyl transferase family 1" evidence="2">
    <location>
        <begin position="219"/>
        <end position="319"/>
    </location>
</feature>
<dbReference type="Pfam" id="PF00534">
    <property type="entry name" value="Glycos_transf_1"/>
    <property type="match status" value="1"/>
</dbReference>
<comment type="caution">
    <text evidence="3">The sequence shown here is derived from an EMBL/GenBank/DDBJ whole genome shotgun (WGS) entry which is preliminary data.</text>
</comment>
<organism evidence="3 4">
    <name type="scientific">Ligilactobacillus ruminis</name>
    <dbReference type="NCBI Taxonomy" id="1623"/>
    <lineage>
        <taxon>Bacteria</taxon>
        <taxon>Bacillati</taxon>
        <taxon>Bacillota</taxon>
        <taxon>Bacilli</taxon>
        <taxon>Lactobacillales</taxon>
        <taxon>Lactobacillaceae</taxon>
        <taxon>Ligilactobacillus</taxon>
    </lineage>
</organism>
<evidence type="ECO:0000313" key="3">
    <source>
        <dbReference type="EMBL" id="SEM30688.1"/>
    </source>
</evidence>
<sequence length="337" mass="38978">MKNLLIIDRLDYQKRQAEFLNLMNETLGGDNHIVYTAYEDDTIRKVRNYKLVGSLLQHILYWKKSYDYAKQILKDDYDNIYCINPIVGIFLGLKNKKAKINLGGFLFEPKKNKLYYKLRILFTQKSLKGISKAIVYGKREVGYYAKIFGINKFKFIKYGIDYDNATPYTKQKLPEKYIFSGGGSNRDYPTLVQAYNNCTNSYPLVIATQPWRLNDLDTDKIKVLSDVVVENFGNVMGRSQVLVLSLRDDEISAGHMVMFQAMSNRVPILVNDIPAIRDYVSENEVCFYESENIADLTAKLEAIKANEAKYQQLAANAYAKYQQELTFKAFLKRFMQA</sequence>
<dbReference type="SUPFAM" id="SSF53756">
    <property type="entry name" value="UDP-Glycosyltransferase/glycogen phosphorylase"/>
    <property type="match status" value="1"/>
</dbReference>
<dbReference type="EMBL" id="FOCC01000001">
    <property type="protein sequence ID" value="SEM30688.1"/>
    <property type="molecule type" value="Genomic_DNA"/>
</dbReference>
<reference evidence="3 4" key="1">
    <citation type="submission" date="2016-10" db="EMBL/GenBank/DDBJ databases">
        <authorList>
            <person name="Varghese N."/>
            <person name="Submissions S."/>
        </authorList>
    </citation>
    <scope>NUCLEOTIDE SEQUENCE [LARGE SCALE GENOMIC DNA]</scope>
    <source>
        <strain evidence="3 4">WC1T17</strain>
    </source>
</reference>
<protein>
    <submittedName>
        <fullName evidence="3">Glycosyltransferase involved in cell wall bisynthesis</fullName>
    </submittedName>
</protein>
<dbReference type="PANTHER" id="PTHR46401:SF2">
    <property type="entry name" value="GLYCOSYLTRANSFERASE WBBK-RELATED"/>
    <property type="match status" value="1"/>
</dbReference>
<gene>
    <name evidence="3" type="ORF">SAMN05216431_10128</name>
</gene>